<evidence type="ECO:0000256" key="5">
    <source>
        <dbReference type="ARBA" id="ARBA00023125"/>
    </source>
</evidence>
<dbReference type="PROSITE" id="PS50048">
    <property type="entry name" value="ZN2_CY6_FUNGAL_2"/>
    <property type="match status" value="1"/>
</dbReference>
<keyword evidence="5" id="KW-0238">DNA-binding</keyword>
<evidence type="ECO:0000313" key="11">
    <source>
        <dbReference type="Proteomes" id="UP000095023"/>
    </source>
</evidence>
<dbReference type="InterPro" id="IPR053045">
    <property type="entry name" value="Zinc_cluster_trans_reg"/>
</dbReference>
<dbReference type="GO" id="GO:0045722">
    <property type="term" value="P:positive regulation of gluconeogenesis"/>
    <property type="evidence" value="ECO:0007669"/>
    <property type="project" value="EnsemblFungi"/>
</dbReference>
<dbReference type="AlphaFoldDB" id="A0A1E4TMJ1"/>
<evidence type="ECO:0000256" key="2">
    <source>
        <dbReference type="ARBA" id="ARBA00022723"/>
    </source>
</evidence>
<dbReference type="InterPro" id="IPR001138">
    <property type="entry name" value="Zn2Cys6_DnaBD"/>
</dbReference>
<dbReference type="PROSITE" id="PS00463">
    <property type="entry name" value="ZN2_CY6_FUNGAL_1"/>
    <property type="match status" value="1"/>
</dbReference>
<evidence type="ECO:0000256" key="3">
    <source>
        <dbReference type="ARBA" id="ARBA00022833"/>
    </source>
</evidence>
<keyword evidence="4" id="KW-0805">Transcription regulation</keyword>
<comment type="subcellular location">
    <subcellularLocation>
        <location evidence="1">Nucleus</location>
    </subcellularLocation>
</comment>
<dbReference type="PANTHER" id="PTHR31986:SF7">
    <property type="entry name" value="REGULATOR OF DRUG SENSITIVITY 2"/>
    <property type="match status" value="1"/>
</dbReference>
<dbReference type="FunFam" id="4.10.240.10:FF:000002">
    <property type="entry name" value="Zn cluster transcription factor Rds2"/>
    <property type="match status" value="1"/>
</dbReference>
<feature type="compositionally biased region" description="Basic and acidic residues" evidence="8">
    <location>
        <begin position="44"/>
        <end position="55"/>
    </location>
</feature>
<dbReference type="EMBL" id="KV453841">
    <property type="protein sequence ID" value="ODV92963.1"/>
    <property type="molecule type" value="Genomic_DNA"/>
</dbReference>
<proteinExistence type="predicted"/>
<keyword evidence="7" id="KW-0539">Nucleus</keyword>
<dbReference type="GO" id="GO:0000122">
    <property type="term" value="P:negative regulation of transcription by RNA polymerase II"/>
    <property type="evidence" value="ECO:0007669"/>
    <property type="project" value="EnsemblFungi"/>
</dbReference>
<dbReference type="SMART" id="SM00066">
    <property type="entry name" value="GAL4"/>
    <property type="match status" value="1"/>
</dbReference>
<protein>
    <recommendedName>
        <fullName evidence="9">Zn(2)-C6 fungal-type domain-containing protein</fullName>
    </recommendedName>
</protein>
<dbReference type="Gene3D" id="4.10.240.10">
    <property type="entry name" value="Zn(2)-C6 fungal-type DNA-binding domain"/>
    <property type="match status" value="1"/>
</dbReference>
<dbReference type="InterPro" id="IPR056751">
    <property type="entry name" value="PAS_13"/>
</dbReference>
<evidence type="ECO:0000256" key="6">
    <source>
        <dbReference type="ARBA" id="ARBA00023163"/>
    </source>
</evidence>
<dbReference type="Proteomes" id="UP000095023">
    <property type="component" value="Unassembled WGS sequence"/>
</dbReference>
<dbReference type="CDD" id="cd00067">
    <property type="entry name" value="GAL4"/>
    <property type="match status" value="1"/>
</dbReference>
<dbReference type="GO" id="GO:0005634">
    <property type="term" value="C:nucleus"/>
    <property type="evidence" value="ECO:0007669"/>
    <property type="project" value="UniProtKB-SubCell"/>
</dbReference>
<keyword evidence="6" id="KW-0804">Transcription</keyword>
<feature type="non-terminal residue" evidence="10">
    <location>
        <position position="1"/>
    </location>
</feature>
<name>A0A1E4TMJ1_9ASCO</name>
<keyword evidence="11" id="KW-1185">Reference proteome</keyword>
<keyword evidence="3" id="KW-0862">Zinc</keyword>
<reference evidence="11" key="1">
    <citation type="submission" date="2016-02" db="EMBL/GenBank/DDBJ databases">
        <title>Comparative genomics of biotechnologically important yeasts.</title>
        <authorList>
            <consortium name="DOE Joint Genome Institute"/>
            <person name="Riley R."/>
            <person name="Haridas S."/>
            <person name="Wolfe K.H."/>
            <person name="Lopes M.R."/>
            <person name="Hittinger C.T."/>
            <person name="Goker M."/>
            <person name="Salamov A."/>
            <person name="Wisecaver J."/>
            <person name="Long T.M."/>
            <person name="Aerts A.L."/>
            <person name="Barry K."/>
            <person name="Choi C."/>
            <person name="Clum A."/>
            <person name="Coughlan A.Y."/>
            <person name="Deshpande S."/>
            <person name="Douglass A.P."/>
            <person name="Hanson S.J."/>
            <person name="Klenk H.-P."/>
            <person name="Labutti K."/>
            <person name="Lapidus A."/>
            <person name="Lindquist E."/>
            <person name="Lipzen A."/>
            <person name="Meier-Kolthoff J.P."/>
            <person name="Ohm R.A."/>
            <person name="Otillar R.P."/>
            <person name="Pangilinan J."/>
            <person name="Peng Y."/>
            <person name="Rokas A."/>
            <person name="Rosa C.A."/>
            <person name="Scheuner C."/>
            <person name="Sibirny A.A."/>
            <person name="Slot J.C."/>
            <person name="Stielow J.B."/>
            <person name="Sun H."/>
            <person name="Kurtzman C.P."/>
            <person name="Blackwell M."/>
            <person name="Jeffries T.W."/>
            <person name="Grigoriev I.V."/>
        </authorList>
    </citation>
    <scope>NUCLEOTIDE SEQUENCE [LARGE SCALE GENOMIC DNA]</scope>
    <source>
        <strain evidence="11">NRRL Y-17796</strain>
    </source>
</reference>
<evidence type="ECO:0000256" key="7">
    <source>
        <dbReference type="ARBA" id="ARBA00023242"/>
    </source>
</evidence>
<evidence type="ECO:0000256" key="4">
    <source>
        <dbReference type="ARBA" id="ARBA00023015"/>
    </source>
</evidence>
<dbReference type="PANTHER" id="PTHR31986">
    <property type="entry name" value="REGULATOR OF DRUG SENSITIVITY 2"/>
    <property type="match status" value="1"/>
</dbReference>
<dbReference type="GO" id="GO:0000978">
    <property type="term" value="F:RNA polymerase II cis-regulatory region sequence-specific DNA binding"/>
    <property type="evidence" value="ECO:0007669"/>
    <property type="project" value="EnsemblFungi"/>
</dbReference>
<dbReference type="InterPro" id="IPR036864">
    <property type="entry name" value="Zn2-C6_fun-type_DNA-bd_sf"/>
</dbReference>
<accession>A0A1E4TMJ1</accession>
<feature type="non-terminal residue" evidence="10">
    <location>
        <position position="390"/>
    </location>
</feature>
<feature type="domain" description="Zn(2)-C6 fungal-type" evidence="9">
    <location>
        <begin position="13"/>
        <end position="44"/>
    </location>
</feature>
<keyword evidence="2" id="KW-0479">Metal-binding</keyword>
<dbReference type="GO" id="GO:0008270">
    <property type="term" value="F:zinc ion binding"/>
    <property type="evidence" value="ECO:0007669"/>
    <property type="project" value="InterPro"/>
</dbReference>
<dbReference type="SUPFAM" id="SSF57701">
    <property type="entry name" value="Zn2/Cys6 DNA-binding domain"/>
    <property type="match status" value="1"/>
</dbReference>
<dbReference type="OrthoDB" id="65716at2759"/>
<feature type="region of interest" description="Disordered" evidence="8">
    <location>
        <begin position="44"/>
        <end position="69"/>
    </location>
</feature>
<evidence type="ECO:0000256" key="8">
    <source>
        <dbReference type="SAM" id="MobiDB-lite"/>
    </source>
</evidence>
<evidence type="ECO:0000313" key="10">
    <source>
        <dbReference type="EMBL" id="ODV92963.1"/>
    </source>
</evidence>
<organism evidence="10 11">
    <name type="scientific">Tortispora caseinolytica NRRL Y-17796</name>
    <dbReference type="NCBI Taxonomy" id="767744"/>
    <lineage>
        <taxon>Eukaryota</taxon>
        <taxon>Fungi</taxon>
        <taxon>Dikarya</taxon>
        <taxon>Ascomycota</taxon>
        <taxon>Saccharomycotina</taxon>
        <taxon>Trigonopsidomycetes</taxon>
        <taxon>Trigonopsidales</taxon>
        <taxon>Trigonopsidaceae</taxon>
        <taxon>Tortispora</taxon>
    </lineage>
</organism>
<dbReference type="GO" id="GO:0001228">
    <property type="term" value="F:DNA-binding transcription activator activity, RNA polymerase II-specific"/>
    <property type="evidence" value="ECO:0007669"/>
    <property type="project" value="EnsemblFungi"/>
</dbReference>
<evidence type="ECO:0000259" key="9">
    <source>
        <dbReference type="PROSITE" id="PS50048"/>
    </source>
</evidence>
<gene>
    <name evidence="10" type="ORF">CANCADRAFT_16278</name>
</gene>
<dbReference type="Pfam" id="PF24990">
    <property type="entry name" value="PAS_13"/>
    <property type="match status" value="1"/>
</dbReference>
<dbReference type="GO" id="GO:0071466">
    <property type="term" value="P:cellular response to xenobiotic stimulus"/>
    <property type="evidence" value="ECO:0007669"/>
    <property type="project" value="EnsemblFungi"/>
</dbReference>
<sequence length="390" mass="43766">PKVKPRKRKVGHACIFCRRSHMTCDPGRPCQRCIKRNIAHLCRDDDSSRKPEKNYEQSQPSKPVPEPLQAPATDIVLSDQVNAPAHLIPQQTELKPQQNASSAAMQTLFEMNPNKMFVSEHAGSEFSSLADFATLLDDPSYNLAQTTLPAFTDTTDTAETSAVPSSRNSQGIPENSTAEDKFFLTAADPLETSPEERLKQVINAKLMAGLLKPFNYVNGYTRLQSYMDKNMSIQSRQRILKPLSIFRPAFRAVAQSLTDVDLVLVEESFERILLDYDRIFTSMAIPACLWRRTGEIYRGNKEFAALVNADVLDLRDGKLAIYELMQEDSAVNYWEKYGNIAFDSGHKAVLTSCTLLPRSGAPPIQCCFSFTIRRDRYNIPSCIVGNFIPV</sequence>
<evidence type="ECO:0000256" key="1">
    <source>
        <dbReference type="ARBA" id="ARBA00004123"/>
    </source>
</evidence>
<dbReference type="Pfam" id="PF00172">
    <property type="entry name" value="Zn_clus"/>
    <property type="match status" value="1"/>
</dbReference>